<dbReference type="OrthoDB" id="9553572at2"/>
<sequence>MRALSAIGFVISIIGLLLVCYNQFAVIPFLTDLMSSSEIRVNEFTFTLTQKYEAQLFFMSTLSIIIGVFSVLFCSLVYLRKRTRMTLIGTILGVFVAVMGIIHSWY</sequence>
<accession>F2IK41</accession>
<organism evidence="2 3">
    <name type="scientific">Fluviicola taffensis (strain DSM 16823 / NCIMB 13979 / RW262)</name>
    <dbReference type="NCBI Taxonomy" id="755732"/>
    <lineage>
        <taxon>Bacteria</taxon>
        <taxon>Pseudomonadati</taxon>
        <taxon>Bacteroidota</taxon>
        <taxon>Flavobacteriia</taxon>
        <taxon>Flavobacteriales</taxon>
        <taxon>Crocinitomicaceae</taxon>
        <taxon>Fluviicola</taxon>
    </lineage>
</organism>
<keyword evidence="3" id="KW-1185">Reference proteome</keyword>
<evidence type="ECO:0000256" key="1">
    <source>
        <dbReference type="SAM" id="Phobius"/>
    </source>
</evidence>
<feature type="transmembrane region" description="Helical" evidence="1">
    <location>
        <begin position="86"/>
        <end position="105"/>
    </location>
</feature>
<feature type="transmembrane region" description="Helical" evidence="1">
    <location>
        <begin position="7"/>
        <end position="30"/>
    </location>
</feature>
<dbReference type="KEGG" id="fte:Fluta_0939"/>
<name>F2IK41_FLUTR</name>
<gene>
    <name evidence="2" type="ordered locus">Fluta_0939</name>
</gene>
<dbReference type="HOGENOM" id="CLU_2219230_0_0_10"/>
<dbReference type="EMBL" id="CP002542">
    <property type="protein sequence ID" value="AEA42940.1"/>
    <property type="molecule type" value="Genomic_DNA"/>
</dbReference>
<reference evidence="3" key="2">
    <citation type="submission" date="2011-02" db="EMBL/GenBank/DDBJ databases">
        <title>The complete genome of Fluviicola taffensis DSM 16823.</title>
        <authorList>
            <consortium name="US DOE Joint Genome Institute (JGI-PGF)"/>
            <person name="Lucas S."/>
            <person name="Copeland A."/>
            <person name="Lapidus A."/>
            <person name="Bruce D."/>
            <person name="Goodwin L."/>
            <person name="Pitluck S."/>
            <person name="Kyrpides N."/>
            <person name="Mavromatis K."/>
            <person name="Ivanova N."/>
            <person name="Mikhailova N."/>
            <person name="Pagani I."/>
            <person name="Chertkov O."/>
            <person name="Detter J.C."/>
            <person name="Han C."/>
            <person name="Tapia R."/>
            <person name="Land M."/>
            <person name="Hauser L."/>
            <person name="Markowitz V."/>
            <person name="Cheng J.-F."/>
            <person name="Hugenholtz P."/>
            <person name="Woyke T."/>
            <person name="Wu D."/>
            <person name="Tindall B."/>
            <person name="Pomrenke H.G."/>
            <person name="Brambilla E."/>
            <person name="Klenk H.-P."/>
            <person name="Eisen J.A."/>
        </authorList>
    </citation>
    <scope>NUCLEOTIDE SEQUENCE [LARGE SCALE GENOMIC DNA]</scope>
    <source>
        <strain evidence="3">DSM 16823 / RW262 / RW262</strain>
    </source>
</reference>
<keyword evidence="1" id="KW-0812">Transmembrane</keyword>
<proteinExistence type="predicted"/>
<evidence type="ECO:0000313" key="2">
    <source>
        <dbReference type="EMBL" id="AEA42940.1"/>
    </source>
</evidence>
<keyword evidence="1" id="KW-0472">Membrane</keyword>
<dbReference type="AlphaFoldDB" id="F2IK41"/>
<keyword evidence="1" id="KW-1133">Transmembrane helix</keyword>
<protein>
    <submittedName>
        <fullName evidence="2">Uncharacterized protein</fullName>
    </submittedName>
</protein>
<reference evidence="2 3" key="1">
    <citation type="journal article" date="2011" name="Stand. Genomic Sci.">
        <title>Complete genome sequence of the gliding freshwater bacterium Fluviicola taffensis type strain (RW262).</title>
        <authorList>
            <person name="Woyke T."/>
            <person name="Chertkov O."/>
            <person name="Lapidus A."/>
            <person name="Nolan M."/>
            <person name="Lucas S."/>
            <person name="Del Rio T.G."/>
            <person name="Tice H."/>
            <person name="Cheng J.F."/>
            <person name="Tapia R."/>
            <person name="Han C."/>
            <person name="Goodwin L."/>
            <person name="Pitluck S."/>
            <person name="Liolios K."/>
            <person name="Pagani I."/>
            <person name="Ivanova N."/>
            <person name="Huntemann M."/>
            <person name="Mavromatis K."/>
            <person name="Mikhailova N."/>
            <person name="Pati A."/>
            <person name="Chen A."/>
            <person name="Palaniappan K."/>
            <person name="Land M."/>
            <person name="Hauser L."/>
            <person name="Brambilla E.M."/>
            <person name="Rohde M."/>
            <person name="Mwirichia R."/>
            <person name="Sikorski J."/>
            <person name="Tindall B.J."/>
            <person name="Goker M."/>
            <person name="Bristow J."/>
            <person name="Eisen J.A."/>
            <person name="Markowitz V."/>
            <person name="Hugenholtz P."/>
            <person name="Klenk H.P."/>
            <person name="Kyrpides N.C."/>
        </authorList>
    </citation>
    <scope>NUCLEOTIDE SEQUENCE [LARGE SCALE GENOMIC DNA]</scope>
    <source>
        <strain evidence="3">DSM 16823 / RW262 / RW262</strain>
    </source>
</reference>
<dbReference type="RefSeq" id="WP_013685712.1">
    <property type="nucleotide sequence ID" value="NC_015321.1"/>
</dbReference>
<evidence type="ECO:0000313" key="3">
    <source>
        <dbReference type="Proteomes" id="UP000007463"/>
    </source>
</evidence>
<dbReference type="STRING" id="755732.Fluta_0939"/>
<feature type="transmembrane region" description="Helical" evidence="1">
    <location>
        <begin position="56"/>
        <end position="79"/>
    </location>
</feature>
<dbReference type="Proteomes" id="UP000007463">
    <property type="component" value="Chromosome"/>
</dbReference>